<keyword evidence="3" id="KW-1185">Reference proteome</keyword>
<accession>A0A0C9VL90</accession>
<dbReference type="Proteomes" id="UP000054279">
    <property type="component" value="Unassembled WGS sequence"/>
</dbReference>
<dbReference type="InterPro" id="IPR013096">
    <property type="entry name" value="Cupin_2"/>
</dbReference>
<reference evidence="2 3" key="1">
    <citation type="submission" date="2014-06" db="EMBL/GenBank/DDBJ databases">
        <title>Evolutionary Origins and Diversification of the Mycorrhizal Mutualists.</title>
        <authorList>
            <consortium name="DOE Joint Genome Institute"/>
            <consortium name="Mycorrhizal Genomics Consortium"/>
            <person name="Kohler A."/>
            <person name="Kuo A."/>
            <person name="Nagy L.G."/>
            <person name="Floudas D."/>
            <person name="Copeland A."/>
            <person name="Barry K.W."/>
            <person name="Cichocki N."/>
            <person name="Veneault-Fourrey C."/>
            <person name="LaButti K."/>
            <person name="Lindquist E.A."/>
            <person name="Lipzen A."/>
            <person name="Lundell T."/>
            <person name="Morin E."/>
            <person name="Murat C."/>
            <person name="Riley R."/>
            <person name="Ohm R."/>
            <person name="Sun H."/>
            <person name="Tunlid A."/>
            <person name="Henrissat B."/>
            <person name="Grigoriev I.V."/>
            <person name="Hibbett D.S."/>
            <person name="Martin F."/>
        </authorList>
    </citation>
    <scope>NUCLEOTIDE SEQUENCE [LARGE SCALE GENOMIC DNA]</scope>
    <source>
        <strain evidence="2 3">SS14</strain>
    </source>
</reference>
<protein>
    <submittedName>
        <fullName evidence="2">Unplaced genomic scaffold SPHSTscaffold_54, whole genome shotgun sequence</fullName>
    </submittedName>
</protein>
<organism evidence="2 3">
    <name type="scientific">Sphaerobolus stellatus (strain SS14)</name>
    <dbReference type="NCBI Taxonomy" id="990650"/>
    <lineage>
        <taxon>Eukaryota</taxon>
        <taxon>Fungi</taxon>
        <taxon>Dikarya</taxon>
        <taxon>Basidiomycota</taxon>
        <taxon>Agaricomycotina</taxon>
        <taxon>Agaricomycetes</taxon>
        <taxon>Phallomycetidae</taxon>
        <taxon>Geastrales</taxon>
        <taxon>Sphaerobolaceae</taxon>
        <taxon>Sphaerobolus</taxon>
    </lineage>
</organism>
<evidence type="ECO:0000259" key="1">
    <source>
        <dbReference type="Pfam" id="PF07883"/>
    </source>
</evidence>
<dbReference type="InterPro" id="IPR014710">
    <property type="entry name" value="RmlC-like_jellyroll"/>
</dbReference>
<dbReference type="EMBL" id="KN837129">
    <property type="protein sequence ID" value="KIJ42467.1"/>
    <property type="molecule type" value="Genomic_DNA"/>
</dbReference>
<dbReference type="SUPFAM" id="SSF51182">
    <property type="entry name" value="RmlC-like cupins"/>
    <property type="match status" value="1"/>
</dbReference>
<dbReference type="PANTHER" id="PTHR36156">
    <property type="entry name" value="SLR2101 PROTEIN"/>
    <property type="match status" value="1"/>
</dbReference>
<dbReference type="Gene3D" id="2.60.120.10">
    <property type="entry name" value="Jelly Rolls"/>
    <property type="match status" value="1"/>
</dbReference>
<proteinExistence type="predicted"/>
<evidence type="ECO:0000313" key="3">
    <source>
        <dbReference type="Proteomes" id="UP000054279"/>
    </source>
</evidence>
<dbReference type="AlphaFoldDB" id="A0A0C9VL90"/>
<gene>
    <name evidence="2" type="ORF">M422DRAFT_254247</name>
</gene>
<dbReference type="InterPro" id="IPR047142">
    <property type="entry name" value="OryJ/VirC-like"/>
</dbReference>
<dbReference type="CDD" id="cd02231">
    <property type="entry name" value="cupin_BLL6423-like"/>
    <property type="match status" value="1"/>
</dbReference>
<dbReference type="HOGENOM" id="CLU_096188_0_1_1"/>
<dbReference type="InterPro" id="IPR011051">
    <property type="entry name" value="RmlC_Cupin_sf"/>
</dbReference>
<evidence type="ECO:0000313" key="2">
    <source>
        <dbReference type="EMBL" id="KIJ42467.1"/>
    </source>
</evidence>
<sequence length="162" mass="17952">MSHSEGSVESDSNMGRVVTGLGEDDKAKILYDDREGRVERFETVWLTDSVPADVTRETNEDPTKGEKLYQGPVNDGSVGLFVNFSPGARAPMHSTKSIDYGIIIEGELELELDNGEKTVLKAGDVVVQRQTKHAWHNRHATQWTKVFFVCIASASSIDKKKN</sequence>
<dbReference type="OrthoDB" id="5840532at2759"/>
<feature type="domain" description="Cupin type-2" evidence="1">
    <location>
        <begin position="81"/>
        <end position="141"/>
    </location>
</feature>
<dbReference type="Pfam" id="PF07883">
    <property type="entry name" value="Cupin_2"/>
    <property type="match status" value="1"/>
</dbReference>
<dbReference type="PANTHER" id="PTHR36156:SF2">
    <property type="entry name" value="CUPIN TYPE-2 DOMAIN-CONTAINING PROTEIN"/>
    <property type="match status" value="1"/>
</dbReference>
<name>A0A0C9VL90_SPHS4</name>